<evidence type="ECO:0000256" key="6">
    <source>
        <dbReference type="ARBA" id="ARBA00022989"/>
    </source>
</evidence>
<dbReference type="Proteomes" id="UP000323337">
    <property type="component" value="Unassembled WGS sequence"/>
</dbReference>
<feature type="transmembrane region" description="Helical" evidence="8">
    <location>
        <begin position="199"/>
        <end position="220"/>
    </location>
</feature>
<sequence>MLEIMLFLIGIISGFVNILAGGGSFLTIPILIFMGLPPTVANGTNRLGIFLQSLIGAVKFKQYGVFPAKFALIVSIPAIIGSIIGSYLATVISDEAFKNYLVFFMVAITLITLFNPVGKLKQKDISLSRGKWIFSIIAFFFVGVYGGFIQAGVGFLILAAIIVTGYDLVAGNAVKTFVILIFTIFALAIFFIQGKVDLYLGLILSIGNVIGAIAGTKVTVLKGNNFIRWFVVICVLVFALKLIFF</sequence>
<keyword evidence="5 8" id="KW-0812">Transmembrane</keyword>
<feature type="transmembrane region" description="Helical" evidence="8">
    <location>
        <begin position="132"/>
        <end position="163"/>
    </location>
</feature>
<feature type="transmembrane region" description="Helical" evidence="8">
    <location>
        <begin position="226"/>
        <end position="244"/>
    </location>
</feature>
<feature type="transmembrane region" description="Helical" evidence="8">
    <location>
        <begin position="169"/>
        <end position="192"/>
    </location>
</feature>
<protein>
    <recommendedName>
        <fullName evidence="8">Probable membrane transporter protein</fullName>
    </recommendedName>
</protein>
<evidence type="ECO:0000256" key="7">
    <source>
        <dbReference type="ARBA" id="ARBA00023136"/>
    </source>
</evidence>
<feature type="transmembrane region" description="Helical" evidence="8">
    <location>
        <begin position="100"/>
        <end position="120"/>
    </location>
</feature>
<dbReference type="PANTHER" id="PTHR30269:SF0">
    <property type="entry name" value="MEMBRANE TRANSPORTER PROTEIN YFCA-RELATED"/>
    <property type="match status" value="1"/>
</dbReference>
<dbReference type="Pfam" id="PF01925">
    <property type="entry name" value="TauE"/>
    <property type="match status" value="1"/>
</dbReference>
<comment type="similarity">
    <text evidence="2 8">Belongs to the 4-toluene sulfonate uptake permease (TSUP) (TC 2.A.102) family.</text>
</comment>
<keyword evidence="7 8" id="KW-0472">Membrane</keyword>
<evidence type="ECO:0000256" key="5">
    <source>
        <dbReference type="ARBA" id="ARBA00022692"/>
    </source>
</evidence>
<dbReference type="InterPro" id="IPR052017">
    <property type="entry name" value="TSUP"/>
</dbReference>
<reference evidence="9 10" key="1">
    <citation type="submission" date="2019-08" db="EMBL/GenBank/DDBJ databases">
        <title>Genomic characterization of a novel candidate phylum (ARYD3) from a high temperature, high salinity tertiary oil reservoir in north central Oklahoma, USA.</title>
        <authorList>
            <person name="Youssef N.H."/>
            <person name="Yadav A."/>
            <person name="Elshahed M.S."/>
        </authorList>
    </citation>
    <scope>NUCLEOTIDE SEQUENCE [LARGE SCALE GENOMIC DNA]</scope>
    <source>
        <strain evidence="9">ARYD1</strain>
    </source>
</reference>
<dbReference type="PANTHER" id="PTHR30269">
    <property type="entry name" value="TRANSMEMBRANE PROTEIN YFCA"/>
    <property type="match status" value="1"/>
</dbReference>
<keyword evidence="3" id="KW-0813">Transport</keyword>
<evidence type="ECO:0000313" key="9">
    <source>
        <dbReference type="EMBL" id="TYB32249.1"/>
    </source>
</evidence>
<feature type="transmembrane region" description="Helical" evidence="8">
    <location>
        <begin position="7"/>
        <end position="34"/>
    </location>
</feature>
<dbReference type="InterPro" id="IPR002781">
    <property type="entry name" value="TM_pro_TauE-like"/>
</dbReference>
<dbReference type="GO" id="GO:0005886">
    <property type="term" value="C:plasma membrane"/>
    <property type="evidence" value="ECO:0007669"/>
    <property type="project" value="UniProtKB-SubCell"/>
</dbReference>
<feature type="transmembrane region" description="Helical" evidence="8">
    <location>
        <begin position="70"/>
        <end position="88"/>
    </location>
</feature>
<comment type="subcellular location">
    <subcellularLocation>
        <location evidence="1 8">Cell membrane</location>
        <topology evidence="1 8">Multi-pass membrane protein</topology>
    </subcellularLocation>
</comment>
<evidence type="ECO:0000256" key="3">
    <source>
        <dbReference type="ARBA" id="ARBA00022448"/>
    </source>
</evidence>
<evidence type="ECO:0000256" key="1">
    <source>
        <dbReference type="ARBA" id="ARBA00004651"/>
    </source>
</evidence>
<keyword evidence="4 8" id="KW-1003">Cell membrane</keyword>
<dbReference type="AlphaFoldDB" id="A0A5D0MNR7"/>
<evidence type="ECO:0000313" key="10">
    <source>
        <dbReference type="Proteomes" id="UP000323337"/>
    </source>
</evidence>
<accession>A0A5D0MNR7</accession>
<evidence type="ECO:0000256" key="2">
    <source>
        <dbReference type="ARBA" id="ARBA00009142"/>
    </source>
</evidence>
<name>A0A5D0MNR7_FLESI</name>
<keyword evidence="6 8" id="KW-1133">Transmembrane helix</keyword>
<gene>
    <name evidence="9" type="ORF">FXF49_12470</name>
</gene>
<comment type="caution">
    <text evidence="9">The sequence shown here is derived from an EMBL/GenBank/DDBJ whole genome shotgun (WGS) entry which is preliminary data.</text>
</comment>
<proteinExistence type="inferred from homology"/>
<dbReference type="EMBL" id="VSIV01000411">
    <property type="protein sequence ID" value="TYB32249.1"/>
    <property type="molecule type" value="Genomic_DNA"/>
</dbReference>
<evidence type="ECO:0000256" key="4">
    <source>
        <dbReference type="ARBA" id="ARBA00022475"/>
    </source>
</evidence>
<evidence type="ECO:0000256" key="8">
    <source>
        <dbReference type="RuleBase" id="RU363041"/>
    </source>
</evidence>
<organism evidence="9 10">
    <name type="scientific">Flexistipes sinusarabici</name>
    <dbReference type="NCBI Taxonomy" id="2352"/>
    <lineage>
        <taxon>Bacteria</taxon>
        <taxon>Pseudomonadati</taxon>
        <taxon>Deferribacterota</taxon>
        <taxon>Deferribacteres</taxon>
        <taxon>Deferribacterales</taxon>
        <taxon>Flexistipitaceae</taxon>
        <taxon>Flexistipes</taxon>
    </lineage>
</organism>